<sequence>MLYSIQALRGFGAVAVVIFHALTLYPELNFRAGAAGVDIFFVISGIVMALSIKENAKPGIFLLRRVIRVVPLYWVMTGLAILNVYIFYPGASVGSDAVVRSMLFLKPANGSMPLLYPGWSLNYEMLFYVVLALFISFRRYCLPFVALVFIFLGSLSEIGHFHEFYFVKYYLLEFSLGILIGSLFKRNIKIERGVGILFLIFSFALFALHNYFKSEGFIAWGVPSILLVLGCYSFENKAIFRNKIVQMMGDASYSIYLVHPFVIWAFERNYSGSIVVLFFGIFLSIFFGVICFRWIEQPMLNCMLGFVRVKTKIQVT</sequence>
<dbReference type="RefSeq" id="WP_260718601.1">
    <property type="nucleotide sequence ID" value="NZ_CP104377.1"/>
</dbReference>
<evidence type="ECO:0000256" key="1">
    <source>
        <dbReference type="SAM" id="Phobius"/>
    </source>
</evidence>
<proteinExistence type="predicted"/>
<keyword evidence="3" id="KW-0808">Transferase</keyword>
<feature type="transmembrane region" description="Helical" evidence="1">
    <location>
        <begin position="32"/>
        <end position="52"/>
    </location>
</feature>
<dbReference type="InterPro" id="IPR002656">
    <property type="entry name" value="Acyl_transf_3_dom"/>
</dbReference>
<dbReference type="Proteomes" id="UP001058290">
    <property type="component" value="Chromosome"/>
</dbReference>
<reference evidence="3" key="1">
    <citation type="submission" date="2022-09" db="EMBL/GenBank/DDBJ databases">
        <title>Bacterial diversity in gut of crayfish and pufferfish.</title>
        <authorList>
            <person name="Huang Y."/>
        </authorList>
    </citation>
    <scope>NUCLEOTIDE SEQUENCE</scope>
    <source>
        <strain evidence="3">PR12</strain>
    </source>
</reference>
<keyword evidence="4" id="KW-1185">Reference proteome</keyword>
<feature type="transmembrane region" description="Helical" evidence="1">
    <location>
        <begin position="114"/>
        <end position="135"/>
    </location>
</feature>
<dbReference type="PANTHER" id="PTHR23028:SF53">
    <property type="entry name" value="ACYL_TRANSF_3 DOMAIN-CONTAINING PROTEIN"/>
    <property type="match status" value="1"/>
</dbReference>
<feature type="transmembrane region" description="Helical" evidence="1">
    <location>
        <begin position="193"/>
        <end position="211"/>
    </location>
</feature>
<feature type="transmembrane region" description="Helical" evidence="1">
    <location>
        <begin position="7"/>
        <end position="26"/>
    </location>
</feature>
<protein>
    <submittedName>
        <fullName evidence="3">Acyltransferase</fullName>
    </submittedName>
</protein>
<evidence type="ECO:0000313" key="4">
    <source>
        <dbReference type="Proteomes" id="UP001058290"/>
    </source>
</evidence>
<dbReference type="InterPro" id="IPR050879">
    <property type="entry name" value="Acyltransferase_3"/>
</dbReference>
<dbReference type="PANTHER" id="PTHR23028">
    <property type="entry name" value="ACETYLTRANSFERASE"/>
    <property type="match status" value="1"/>
</dbReference>
<dbReference type="EMBL" id="CP104377">
    <property type="protein sequence ID" value="UXC17396.1"/>
    <property type="molecule type" value="Genomic_DNA"/>
</dbReference>
<gene>
    <name evidence="3" type="ORF">N4T19_17025</name>
</gene>
<evidence type="ECO:0000313" key="3">
    <source>
        <dbReference type="EMBL" id="UXC17396.1"/>
    </source>
</evidence>
<evidence type="ECO:0000259" key="2">
    <source>
        <dbReference type="Pfam" id="PF01757"/>
    </source>
</evidence>
<name>A0ABY5ZU10_9BURK</name>
<dbReference type="GO" id="GO:0016746">
    <property type="term" value="F:acyltransferase activity"/>
    <property type="evidence" value="ECO:0007669"/>
    <property type="project" value="UniProtKB-KW"/>
</dbReference>
<feature type="transmembrane region" description="Helical" evidence="1">
    <location>
        <begin position="272"/>
        <end position="295"/>
    </location>
</feature>
<organism evidence="3 4">
    <name type="scientific">Comamonas squillarum</name>
    <dbReference type="NCBI Taxonomy" id="2977320"/>
    <lineage>
        <taxon>Bacteria</taxon>
        <taxon>Pseudomonadati</taxon>
        <taxon>Pseudomonadota</taxon>
        <taxon>Betaproteobacteria</taxon>
        <taxon>Burkholderiales</taxon>
        <taxon>Comamonadaceae</taxon>
        <taxon>Comamonas</taxon>
    </lineage>
</organism>
<accession>A0ABY5ZU10</accession>
<keyword evidence="3" id="KW-0012">Acyltransferase</keyword>
<feature type="transmembrane region" description="Helical" evidence="1">
    <location>
        <begin position="217"/>
        <end position="235"/>
    </location>
</feature>
<feature type="domain" description="Acyltransferase 3" evidence="2">
    <location>
        <begin position="3"/>
        <end position="292"/>
    </location>
</feature>
<keyword evidence="1" id="KW-0472">Membrane</keyword>
<feature type="transmembrane region" description="Helical" evidence="1">
    <location>
        <begin position="142"/>
        <end position="161"/>
    </location>
</feature>
<keyword evidence="1" id="KW-0812">Transmembrane</keyword>
<dbReference type="Pfam" id="PF01757">
    <property type="entry name" value="Acyl_transf_3"/>
    <property type="match status" value="1"/>
</dbReference>
<feature type="transmembrane region" description="Helical" evidence="1">
    <location>
        <begin position="167"/>
        <end position="184"/>
    </location>
</feature>
<feature type="transmembrane region" description="Helical" evidence="1">
    <location>
        <begin position="72"/>
        <end position="94"/>
    </location>
</feature>
<keyword evidence="1" id="KW-1133">Transmembrane helix</keyword>